<dbReference type="InterPro" id="IPR002637">
    <property type="entry name" value="RdgB/HAM1"/>
</dbReference>
<accession>A0A6N6VSA1</accession>
<keyword evidence="4" id="KW-1185">Reference proteome</keyword>
<gene>
    <name evidence="3" type="ORF">GCL60_08180</name>
</gene>
<keyword evidence="2" id="KW-0546">Nucleotide metabolism</keyword>
<dbReference type="SUPFAM" id="SSF52972">
    <property type="entry name" value="ITPase-like"/>
    <property type="match status" value="2"/>
</dbReference>
<evidence type="ECO:0000256" key="1">
    <source>
        <dbReference type="ARBA" id="ARBA00022801"/>
    </source>
</evidence>
<evidence type="ECO:0000256" key="2">
    <source>
        <dbReference type="ARBA" id="ARBA00023080"/>
    </source>
</evidence>
<dbReference type="Proteomes" id="UP000437748">
    <property type="component" value="Unassembled WGS sequence"/>
</dbReference>
<reference evidence="3 4" key="1">
    <citation type="submission" date="2019-10" db="EMBL/GenBank/DDBJ databases">
        <title>New species of Slilvanegrellaceae.</title>
        <authorList>
            <person name="Pitt A."/>
            <person name="Hahn M.W."/>
        </authorList>
    </citation>
    <scope>NUCLEOTIDE SEQUENCE [LARGE SCALE GENOMIC DNA]</scope>
    <source>
        <strain evidence="3 4">SP-Ram-0.45-NSY-1</strain>
    </source>
</reference>
<evidence type="ECO:0000313" key="4">
    <source>
        <dbReference type="Proteomes" id="UP000437748"/>
    </source>
</evidence>
<dbReference type="EMBL" id="WFLM01000003">
    <property type="protein sequence ID" value="KAB8038828.1"/>
    <property type="molecule type" value="Genomic_DNA"/>
</dbReference>
<sequence length="289" mass="33218">MTILIFTSNSGKLVEFQKMLKNEINLVGLKELNELSSNHNVEPIENSDYFLTNAFIKVFVALKYIYNNKNIQKFNEIKKIIIDDSGLCVPGLNYLPGVHSANYAGYPKDDKKNKLKLADEILKSSKSFDYANEKRLSAFFVCFLFEINFNQINDFEFINNFDFTEASSFVNKNLIENENELLKKVDLKRVGGFHSISLPFSMFYKEFPLDIHLNIHYGYCNGEVSSKEQNLISGAGHGYDSQFFSLANKDLSFASISMEEKNRLSHRAFAMEAFKKKNDFNKSSKNIQQ</sequence>
<dbReference type="InterPro" id="IPR029001">
    <property type="entry name" value="ITPase-like_fam"/>
</dbReference>
<evidence type="ECO:0000313" key="3">
    <source>
        <dbReference type="EMBL" id="KAB8038828.1"/>
    </source>
</evidence>
<comment type="caution">
    <text evidence="3">The sequence shown here is derived from an EMBL/GenBank/DDBJ whole genome shotgun (WGS) entry which is preliminary data.</text>
</comment>
<protein>
    <recommendedName>
        <fullName evidence="5">Non-canonical purine NTP pyrophosphatase</fullName>
    </recommendedName>
</protein>
<organism evidence="3 4">
    <name type="scientific">Silvanigrella paludirubra</name>
    <dbReference type="NCBI Taxonomy" id="2499159"/>
    <lineage>
        <taxon>Bacteria</taxon>
        <taxon>Pseudomonadati</taxon>
        <taxon>Bdellovibrionota</taxon>
        <taxon>Oligoflexia</taxon>
        <taxon>Silvanigrellales</taxon>
        <taxon>Silvanigrellaceae</taxon>
        <taxon>Silvanigrella</taxon>
    </lineage>
</organism>
<dbReference type="Gene3D" id="3.90.950.10">
    <property type="match status" value="1"/>
</dbReference>
<dbReference type="Pfam" id="PF01725">
    <property type="entry name" value="Ham1p_like"/>
    <property type="match status" value="2"/>
</dbReference>
<keyword evidence="1" id="KW-0378">Hydrolase</keyword>
<dbReference type="RefSeq" id="WP_153420198.1">
    <property type="nucleotide sequence ID" value="NZ_WFLM01000003.1"/>
</dbReference>
<dbReference type="GO" id="GO:0047429">
    <property type="term" value="F:nucleoside triphosphate diphosphatase activity"/>
    <property type="evidence" value="ECO:0007669"/>
    <property type="project" value="InterPro"/>
</dbReference>
<evidence type="ECO:0008006" key="5">
    <source>
        <dbReference type="Google" id="ProtNLM"/>
    </source>
</evidence>
<proteinExistence type="predicted"/>
<dbReference type="GO" id="GO:0009143">
    <property type="term" value="P:nucleoside triphosphate catabolic process"/>
    <property type="evidence" value="ECO:0007669"/>
    <property type="project" value="InterPro"/>
</dbReference>
<dbReference type="AlphaFoldDB" id="A0A6N6VSA1"/>
<dbReference type="OrthoDB" id="9807456at2"/>
<dbReference type="GO" id="GO:0009117">
    <property type="term" value="P:nucleotide metabolic process"/>
    <property type="evidence" value="ECO:0007669"/>
    <property type="project" value="UniProtKB-KW"/>
</dbReference>
<name>A0A6N6VSA1_9BACT</name>